<dbReference type="SUPFAM" id="SSF54236">
    <property type="entry name" value="Ubiquitin-like"/>
    <property type="match status" value="1"/>
</dbReference>
<dbReference type="PROSITE" id="PS50053">
    <property type="entry name" value="UBIQUITIN_2"/>
    <property type="match status" value="1"/>
</dbReference>
<dbReference type="Proteomes" id="UP000289738">
    <property type="component" value="Chromosome A01"/>
</dbReference>
<feature type="compositionally biased region" description="Low complexity" evidence="1">
    <location>
        <begin position="769"/>
        <end position="779"/>
    </location>
</feature>
<feature type="compositionally biased region" description="Polar residues" evidence="1">
    <location>
        <begin position="306"/>
        <end position="315"/>
    </location>
</feature>
<dbReference type="Gene3D" id="3.10.20.90">
    <property type="entry name" value="Phosphatidylinositol 3-kinase Catalytic Subunit, Chain A, domain 1"/>
    <property type="match status" value="1"/>
</dbReference>
<feature type="compositionally biased region" description="Polar residues" evidence="1">
    <location>
        <begin position="541"/>
        <end position="550"/>
    </location>
</feature>
<feature type="compositionally biased region" description="Low complexity" evidence="1">
    <location>
        <begin position="296"/>
        <end position="305"/>
    </location>
</feature>
<feature type="region of interest" description="Disordered" evidence="1">
    <location>
        <begin position="614"/>
        <end position="667"/>
    </location>
</feature>
<feature type="region of interest" description="Disordered" evidence="1">
    <location>
        <begin position="523"/>
        <end position="571"/>
    </location>
</feature>
<feature type="compositionally biased region" description="Low complexity" evidence="1">
    <location>
        <begin position="655"/>
        <end position="665"/>
    </location>
</feature>
<feature type="compositionally biased region" description="Polar residues" evidence="1">
    <location>
        <begin position="523"/>
        <end position="534"/>
    </location>
</feature>
<reference evidence="3 4" key="1">
    <citation type="submission" date="2019-01" db="EMBL/GenBank/DDBJ databases">
        <title>Sequencing of cultivated peanut Arachis hypogaea provides insights into genome evolution and oil improvement.</title>
        <authorList>
            <person name="Chen X."/>
        </authorList>
    </citation>
    <scope>NUCLEOTIDE SEQUENCE [LARGE SCALE GENOMIC DNA]</scope>
    <source>
        <strain evidence="4">cv. Fuhuasheng</strain>
        <tissue evidence="3">Leaves</tissue>
    </source>
</reference>
<evidence type="ECO:0000256" key="1">
    <source>
        <dbReference type="SAM" id="MobiDB-lite"/>
    </source>
</evidence>
<feature type="compositionally biased region" description="Polar residues" evidence="1">
    <location>
        <begin position="757"/>
        <end position="766"/>
    </location>
</feature>
<dbReference type="STRING" id="3818.A0A445EMP8"/>
<dbReference type="GO" id="GO:0031593">
    <property type="term" value="F:polyubiquitin modification-dependent protein binding"/>
    <property type="evidence" value="ECO:0007669"/>
    <property type="project" value="TreeGrafter"/>
</dbReference>
<organism evidence="3 4">
    <name type="scientific">Arachis hypogaea</name>
    <name type="common">Peanut</name>
    <dbReference type="NCBI Taxonomy" id="3818"/>
    <lineage>
        <taxon>Eukaryota</taxon>
        <taxon>Viridiplantae</taxon>
        <taxon>Streptophyta</taxon>
        <taxon>Embryophyta</taxon>
        <taxon>Tracheophyta</taxon>
        <taxon>Spermatophyta</taxon>
        <taxon>Magnoliopsida</taxon>
        <taxon>eudicotyledons</taxon>
        <taxon>Gunneridae</taxon>
        <taxon>Pentapetalae</taxon>
        <taxon>rosids</taxon>
        <taxon>fabids</taxon>
        <taxon>Fabales</taxon>
        <taxon>Fabaceae</taxon>
        <taxon>Papilionoideae</taxon>
        <taxon>50 kb inversion clade</taxon>
        <taxon>dalbergioids sensu lato</taxon>
        <taxon>Dalbergieae</taxon>
        <taxon>Pterocarpus clade</taxon>
        <taxon>Arachis</taxon>
    </lineage>
</organism>
<dbReference type="GO" id="GO:0051787">
    <property type="term" value="F:misfolded protein binding"/>
    <property type="evidence" value="ECO:0007669"/>
    <property type="project" value="TreeGrafter"/>
</dbReference>
<dbReference type="AlphaFoldDB" id="A0A445EMP8"/>
<dbReference type="GO" id="GO:0036503">
    <property type="term" value="P:ERAD pathway"/>
    <property type="evidence" value="ECO:0007669"/>
    <property type="project" value="TreeGrafter"/>
</dbReference>
<comment type="caution">
    <text evidence="3">The sequence shown here is derived from an EMBL/GenBank/DDBJ whole genome shotgun (WGS) entry which is preliminary data.</text>
</comment>
<feature type="region of interest" description="Disordered" evidence="1">
    <location>
        <begin position="287"/>
        <end position="321"/>
    </location>
</feature>
<evidence type="ECO:0000313" key="4">
    <source>
        <dbReference type="Proteomes" id="UP000289738"/>
    </source>
</evidence>
<dbReference type="PANTHER" id="PTHR15204:SF0">
    <property type="entry name" value="LARGE PROLINE-RICH PROTEIN BAG6"/>
    <property type="match status" value="1"/>
</dbReference>
<feature type="region of interest" description="Disordered" evidence="1">
    <location>
        <begin position="215"/>
        <end position="237"/>
    </location>
</feature>
<dbReference type="InterPro" id="IPR029071">
    <property type="entry name" value="Ubiquitin-like_domsf"/>
</dbReference>
<dbReference type="EMBL" id="SDMP01000001">
    <property type="protein sequence ID" value="RYR76744.1"/>
    <property type="molecule type" value="Genomic_DNA"/>
</dbReference>
<feature type="compositionally biased region" description="Low complexity" evidence="1">
    <location>
        <begin position="720"/>
        <end position="734"/>
    </location>
</feature>
<dbReference type="SMART" id="SM00213">
    <property type="entry name" value="UBQ"/>
    <property type="match status" value="1"/>
</dbReference>
<feature type="compositionally biased region" description="Low complexity" evidence="1">
    <location>
        <begin position="227"/>
        <end position="237"/>
    </location>
</feature>
<proteinExistence type="predicted"/>
<keyword evidence="4" id="KW-1185">Reference proteome</keyword>
<feature type="region of interest" description="Disordered" evidence="1">
    <location>
        <begin position="710"/>
        <end position="740"/>
    </location>
</feature>
<name>A0A445EMP8_ARAHY</name>
<evidence type="ECO:0000313" key="3">
    <source>
        <dbReference type="EMBL" id="RYR76744.1"/>
    </source>
</evidence>
<accession>A0A445EMP8</accession>
<feature type="region of interest" description="Disordered" evidence="1">
    <location>
        <begin position="757"/>
        <end position="801"/>
    </location>
</feature>
<dbReference type="InterPro" id="IPR000626">
    <property type="entry name" value="Ubiquitin-like_dom"/>
</dbReference>
<sequence length="916" mass="98783">MHDRIACTPAFVFGVCEHLSLTKRYPNSLNTTATSLSPLTQTPKGLFPYIIISSSEFNPGSMQLSTCFEQLLFVIYLMHGIDDFGIRCCVVLWRMGSTGTDKMPGNNSTGSSETTIEIKIKTLDSQTYTLRVDKQMPVPALKERIASVTGVLSHRQRLICQGKFHCFHSPGKFACNYVYVVFVSFLLQHGSSLTQVDVEDGHTLHLVSRQPDLPGFLPGHSGADPNSSTSHGHSSQISPGVVIETFNVPVQGDGVTPEFSRIVSAVLGSIGIPNFGSGVEGIDVREHDSQGFGRTSGSSGLSDSSHPQPEQTGLRYSSDRSRNTFVHPAAASLGSLQPPVIPDSLTTLSQFLSHISHEFDAIVREGGNNVQAAEAHRNEEMGSASSRLGSTAEALTSPASLAEVMLSTRRMMIEQAGECLLQLARHLENQANVTDHLMRSSIQSRALRTGVLFYNLGALFLELGRTTMTLRLGQSPSEAVVNGGPAVFISPSGPNHIMVQPLPFQPGANFGTVPIGTAQSNASLGVSTATPNASQEERADTQSASVQRNQGEGPANQAASRRSDVAGAGEQGVRIVPIRTMVATVPGSLGRPPAEPSGNSIGVYYPVLGRFQQVSSGHGNSEQGSQPASQHHAVQQSSHENTLQRQNEDSARNGSSSTPTTSSNSRVVNINILAAGGAQNNQESERQLPNSVLQFIRTLFPGGEIHVEDLNLQGTNSGSTPEQAATARAAQAPEAEPRVSDEGRFLSNILREIIPLVSQQTGSGRNPSEEQAAQDSSSQVETDAGTSRRRNGSDPSPPDSKRQKVFFLFLLSNAERREPGSSWLSIYGVMERIMYMMQLWKIVIVTIGIQGGCVDVNLVFCVHLSPHSTLSCTQISIRRFACLKSGIMLCNIENRILFYNWDRPSYKVQFLYAFQT</sequence>
<dbReference type="PANTHER" id="PTHR15204">
    <property type="entry name" value="LARGE PROLINE-RICH PROTEIN BAG6"/>
    <property type="match status" value="1"/>
</dbReference>
<dbReference type="GO" id="GO:0071818">
    <property type="term" value="C:BAT3 complex"/>
    <property type="evidence" value="ECO:0007669"/>
    <property type="project" value="TreeGrafter"/>
</dbReference>
<gene>
    <name evidence="3" type="ORF">Ahy_A01g001306</name>
</gene>
<feature type="compositionally biased region" description="Polar residues" evidence="1">
    <location>
        <begin position="614"/>
        <end position="645"/>
    </location>
</feature>
<dbReference type="Pfam" id="PF00240">
    <property type="entry name" value="ubiquitin"/>
    <property type="match status" value="1"/>
</dbReference>
<feature type="domain" description="Ubiquitin-like" evidence="2">
    <location>
        <begin position="116"/>
        <end position="163"/>
    </location>
</feature>
<protein>
    <recommendedName>
        <fullName evidence="2">Ubiquitin-like domain-containing protein</fullName>
    </recommendedName>
</protein>
<evidence type="ECO:0000259" key="2">
    <source>
        <dbReference type="PROSITE" id="PS50053"/>
    </source>
</evidence>